<protein>
    <submittedName>
        <fullName evidence="1">Uncharacterized protein</fullName>
    </submittedName>
</protein>
<keyword evidence="2" id="KW-1185">Reference proteome</keyword>
<dbReference type="RefSeq" id="WP_178932178.1">
    <property type="nucleotide sequence ID" value="NZ_JACBAZ010000003.1"/>
</dbReference>
<evidence type="ECO:0000313" key="1">
    <source>
        <dbReference type="EMBL" id="NWK55631.1"/>
    </source>
</evidence>
<organism evidence="1 2">
    <name type="scientific">Oceaniferula marina</name>
    <dbReference type="NCBI Taxonomy" id="2748318"/>
    <lineage>
        <taxon>Bacteria</taxon>
        <taxon>Pseudomonadati</taxon>
        <taxon>Verrucomicrobiota</taxon>
        <taxon>Verrucomicrobiia</taxon>
        <taxon>Verrucomicrobiales</taxon>
        <taxon>Verrucomicrobiaceae</taxon>
        <taxon>Oceaniferula</taxon>
    </lineage>
</organism>
<comment type="caution">
    <text evidence="1">The sequence shown here is derived from an EMBL/GenBank/DDBJ whole genome shotgun (WGS) entry which is preliminary data.</text>
</comment>
<dbReference type="EMBL" id="JACBAZ010000003">
    <property type="protein sequence ID" value="NWK55631.1"/>
    <property type="molecule type" value="Genomic_DNA"/>
</dbReference>
<gene>
    <name evidence="1" type="ORF">HW115_08410</name>
</gene>
<sequence>MERSSNNTIASMYFERSSIEDLENVSGSLWQDKSRWGSSKLGQNAEKSMSALRGIDQCFTVIPLCVCNDLVNKFIDGHKGEPTRKIEVFLSDLGTTKNQFGFSGSHILRRYIKETCEGIHQDWVKSNVKKPLVLGSMSLIGWMRNLYTDQEIVSVYRNQPKLFTEMVITVSECLIELVFQLFDQGIIPDVVDFREDLNFDLLDENEKSDLLGVMARHYQKITTFFEIHGTTLFSLSVEICTDSLSLLWLEGGINVLNFTQMESDVTQYRGRTNANLRILNEATLSGFCGYVSQNRKQLIGNQENVFY</sequence>
<reference evidence="1 2" key="1">
    <citation type="submission" date="2020-07" db="EMBL/GenBank/DDBJ databases">
        <title>Roseicoccus Jingziensis gen. nov., sp. nov., isolated from coastal seawater.</title>
        <authorList>
            <person name="Feng X."/>
        </authorList>
    </citation>
    <scope>NUCLEOTIDE SEQUENCE [LARGE SCALE GENOMIC DNA]</scope>
    <source>
        <strain evidence="1 2">N1E253</strain>
    </source>
</reference>
<accession>A0A851GIC8</accession>
<dbReference type="AlphaFoldDB" id="A0A851GIC8"/>
<dbReference type="Proteomes" id="UP000557872">
    <property type="component" value="Unassembled WGS sequence"/>
</dbReference>
<proteinExistence type="predicted"/>
<evidence type="ECO:0000313" key="2">
    <source>
        <dbReference type="Proteomes" id="UP000557872"/>
    </source>
</evidence>
<name>A0A851GIC8_9BACT</name>